<name>A0ABY3WQG2_9ACTN</name>
<evidence type="ECO:0000313" key="3">
    <source>
        <dbReference type="Proteomes" id="UP000828924"/>
    </source>
</evidence>
<dbReference type="Proteomes" id="UP000828924">
    <property type="component" value="Chromosome"/>
</dbReference>
<evidence type="ECO:0000313" key="2">
    <source>
        <dbReference type="EMBL" id="UNM14883.1"/>
    </source>
</evidence>
<evidence type="ECO:0000256" key="1">
    <source>
        <dbReference type="SAM" id="SignalP"/>
    </source>
</evidence>
<gene>
    <name evidence="2" type="ORF">J4032_28505</name>
</gene>
<organism evidence="2 3">
    <name type="scientific">Streptomyces formicae</name>
    <dbReference type="NCBI Taxonomy" id="1616117"/>
    <lineage>
        <taxon>Bacteria</taxon>
        <taxon>Bacillati</taxon>
        <taxon>Actinomycetota</taxon>
        <taxon>Actinomycetes</taxon>
        <taxon>Kitasatosporales</taxon>
        <taxon>Streptomycetaceae</taxon>
        <taxon>Streptomyces</taxon>
    </lineage>
</organism>
<keyword evidence="3" id="KW-1185">Reference proteome</keyword>
<dbReference type="EMBL" id="CP071872">
    <property type="protein sequence ID" value="UNM14883.1"/>
    <property type="molecule type" value="Genomic_DNA"/>
</dbReference>
<reference evidence="2 3" key="1">
    <citation type="submission" date="2021-03" db="EMBL/GenBank/DDBJ databases">
        <title>Complete genome of Streptomyces formicae strain 1H-GS9 (DSM 100524).</title>
        <authorList>
            <person name="Atanasov K.E."/>
            <person name="Altabella T."/>
            <person name="Ferrer A."/>
        </authorList>
    </citation>
    <scope>NUCLEOTIDE SEQUENCE [LARGE SCALE GENOMIC DNA]</scope>
    <source>
        <strain evidence="2 3">1H-GS9</strain>
    </source>
</reference>
<evidence type="ECO:0008006" key="4">
    <source>
        <dbReference type="Google" id="ProtNLM"/>
    </source>
</evidence>
<sequence length="85" mass="9582">MRPSRRARILLLCCLTVALGWYGTETVRPPDCDVSVAAFTDGNGQPLPEDGEEVTWDELEERAYQEKVAAGHCEPPAARWRHWLS</sequence>
<dbReference type="RefSeq" id="WP_242335468.1">
    <property type="nucleotide sequence ID" value="NZ_CP071872.1"/>
</dbReference>
<feature type="signal peptide" evidence="1">
    <location>
        <begin position="1"/>
        <end position="23"/>
    </location>
</feature>
<protein>
    <recommendedName>
        <fullName evidence="4">Secreted protein</fullName>
    </recommendedName>
</protein>
<proteinExistence type="predicted"/>
<accession>A0ABY3WQG2</accession>
<keyword evidence="1" id="KW-0732">Signal</keyword>
<feature type="chain" id="PRO_5045306426" description="Secreted protein" evidence="1">
    <location>
        <begin position="24"/>
        <end position="85"/>
    </location>
</feature>